<dbReference type="InterPro" id="IPR026591">
    <property type="entry name" value="Sirtuin_cat_small_dom_sf"/>
</dbReference>
<keyword evidence="3 4" id="KW-0862">Zinc</keyword>
<dbReference type="InterPro" id="IPR050134">
    <property type="entry name" value="NAD-dep_sirtuin_deacylases"/>
</dbReference>
<reference evidence="6 7" key="1">
    <citation type="submission" date="2018-09" db="EMBL/GenBank/DDBJ databases">
        <authorList>
            <person name="Livingstone P.G."/>
            <person name="Whitworth D.E."/>
        </authorList>
    </citation>
    <scope>NUCLEOTIDE SEQUENCE [LARGE SCALE GENOMIC DNA]</scope>
    <source>
        <strain evidence="6 7">CA031B</strain>
    </source>
</reference>
<name>A0ABX9QJ29_9BACT</name>
<dbReference type="EC" id="2.3.1.286" evidence="3"/>
<feature type="domain" description="Deacetylase sirtuin-type" evidence="5">
    <location>
        <begin position="1"/>
        <end position="247"/>
    </location>
</feature>
<dbReference type="InterPro" id="IPR029035">
    <property type="entry name" value="DHS-like_NAD/FAD-binding_dom"/>
</dbReference>
<comment type="subcellular location">
    <subcellularLocation>
        <location evidence="3">Cytoplasm</location>
    </subcellularLocation>
</comment>
<comment type="domain">
    <text evidence="3">2 residues (Tyr-65 and Arg-68) present in a large hydrophobic pocket are probably involved in substrate specificity. They are important for desuccinylation activity, but dispensable for deacetylation activity.</text>
</comment>
<keyword evidence="2 3" id="KW-0520">NAD</keyword>
<feature type="binding site" evidence="3">
    <location>
        <position position="236"/>
    </location>
    <ligand>
        <name>NAD(+)</name>
        <dbReference type="ChEBI" id="CHEBI:57540"/>
    </ligand>
</feature>
<feature type="binding site" evidence="3">
    <location>
        <position position="65"/>
    </location>
    <ligand>
        <name>substrate</name>
    </ligand>
</feature>
<evidence type="ECO:0000256" key="2">
    <source>
        <dbReference type="ARBA" id="ARBA00023027"/>
    </source>
</evidence>
<dbReference type="RefSeq" id="WP_120532342.1">
    <property type="nucleotide sequence ID" value="NZ_RAWI01000131.1"/>
</dbReference>
<dbReference type="Gene3D" id="3.40.50.1220">
    <property type="entry name" value="TPP-binding domain"/>
    <property type="match status" value="1"/>
</dbReference>
<accession>A0ABX9QJ29</accession>
<dbReference type="InterPro" id="IPR027546">
    <property type="entry name" value="Sirtuin_class_III"/>
</dbReference>
<comment type="caution">
    <text evidence="3">Lacks conserved residue(s) required for the propagation of feature annotation.</text>
</comment>
<feature type="binding site" evidence="3">
    <location>
        <begin position="192"/>
        <end position="194"/>
    </location>
    <ligand>
        <name>NAD(+)</name>
        <dbReference type="ChEBI" id="CHEBI:57540"/>
    </ligand>
</feature>
<comment type="catalytic activity">
    <reaction evidence="3">
        <text>N(6)-acetyl-L-lysyl-[protein] + NAD(+) + H2O = 2''-O-acetyl-ADP-D-ribose + nicotinamide + L-lysyl-[protein]</text>
        <dbReference type="Rhea" id="RHEA:43636"/>
        <dbReference type="Rhea" id="RHEA-COMP:9752"/>
        <dbReference type="Rhea" id="RHEA-COMP:10731"/>
        <dbReference type="ChEBI" id="CHEBI:15377"/>
        <dbReference type="ChEBI" id="CHEBI:17154"/>
        <dbReference type="ChEBI" id="CHEBI:29969"/>
        <dbReference type="ChEBI" id="CHEBI:57540"/>
        <dbReference type="ChEBI" id="CHEBI:61930"/>
        <dbReference type="ChEBI" id="CHEBI:83767"/>
        <dbReference type="EC" id="2.3.1.286"/>
    </reaction>
</comment>
<sequence>MEPLAEQLVLDSRTRLLVLTGAGVSAESGVPTFRGMNGLWENHPVEAVASPEGFQADPALVWRFYSQRRAGAADVKPNPGHDALVRWEAHLGDRFLLTTQNVDGLHARAGSQRVVDMHGNLFRTKCADCQREPFADTSVHPSGTVPKCDSCGGRLRPDIVWFGEMLAPSDLERIGEFISRKDGTRLVFLAAGTSGAVWPAAGIVDEVRAVRGETWLVNYESAANTERFHHFVQGLSGQVLPTLAKLA</sequence>
<keyword evidence="7" id="KW-1185">Reference proteome</keyword>
<dbReference type="InterPro" id="IPR003000">
    <property type="entry name" value="Sirtuin"/>
</dbReference>
<dbReference type="HAMAP" id="MF_01121">
    <property type="entry name" value="Sirtuin_ClassIII"/>
    <property type="match status" value="1"/>
</dbReference>
<dbReference type="PANTHER" id="PTHR11085">
    <property type="entry name" value="NAD-DEPENDENT PROTEIN DEACYLASE SIRTUIN-5, MITOCHONDRIAL-RELATED"/>
    <property type="match status" value="1"/>
</dbReference>
<keyword evidence="3 4" id="KW-0479">Metal-binding</keyword>
<keyword evidence="3" id="KW-0963">Cytoplasm</keyword>
<feature type="binding site" evidence="3 4">
    <location>
        <position position="148"/>
    </location>
    <ligand>
        <name>Zn(2+)</name>
        <dbReference type="ChEBI" id="CHEBI:29105"/>
    </ligand>
</feature>
<feature type="binding site" evidence="3 4">
    <location>
        <position position="126"/>
    </location>
    <ligand>
        <name>Zn(2+)</name>
        <dbReference type="ChEBI" id="CHEBI:29105"/>
    </ligand>
</feature>
<feature type="binding site" evidence="3">
    <location>
        <begin position="100"/>
        <end position="103"/>
    </location>
    <ligand>
        <name>NAD(+)</name>
        <dbReference type="ChEBI" id="CHEBI:57540"/>
    </ligand>
</feature>
<dbReference type="Pfam" id="PF02146">
    <property type="entry name" value="SIR2"/>
    <property type="match status" value="1"/>
</dbReference>
<evidence type="ECO:0000256" key="1">
    <source>
        <dbReference type="ARBA" id="ARBA00022679"/>
    </source>
</evidence>
<evidence type="ECO:0000256" key="4">
    <source>
        <dbReference type="PROSITE-ProRule" id="PRU00236"/>
    </source>
</evidence>
<dbReference type="PANTHER" id="PTHR11085:SF4">
    <property type="entry name" value="NAD-DEPENDENT PROTEIN DEACYLASE"/>
    <property type="match status" value="1"/>
</dbReference>
<dbReference type="Proteomes" id="UP000278907">
    <property type="component" value="Unassembled WGS sequence"/>
</dbReference>
<dbReference type="CDD" id="cd01412">
    <property type="entry name" value="SIRT5_Af1_CobB"/>
    <property type="match status" value="1"/>
</dbReference>
<protein>
    <recommendedName>
        <fullName evidence="3">NAD-dependent protein deacylase</fullName>
        <ecNumber evidence="3">2.3.1.286</ecNumber>
    </recommendedName>
    <alternativeName>
        <fullName evidence="3">Regulatory protein SIR2 homolog</fullName>
    </alternativeName>
</protein>
<organism evidence="6 7">
    <name type="scientific">Corallococcus praedator</name>
    <dbReference type="NCBI Taxonomy" id="2316724"/>
    <lineage>
        <taxon>Bacteria</taxon>
        <taxon>Pseudomonadati</taxon>
        <taxon>Myxococcota</taxon>
        <taxon>Myxococcia</taxon>
        <taxon>Myxococcales</taxon>
        <taxon>Cystobacterineae</taxon>
        <taxon>Myxococcaceae</taxon>
        <taxon>Corallococcus</taxon>
    </lineage>
</organism>
<feature type="binding site" evidence="3 4">
    <location>
        <position position="151"/>
    </location>
    <ligand>
        <name>Zn(2+)</name>
        <dbReference type="ChEBI" id="CHEBI:29105"/>
    </ligand>
</feature>
<dbReference type="Gene3D" id="3.30.1600.10">
    <property type="entry name" value="SIR2/SIRT2 'Small Domain"/>
    <property type="match status" value="1"/>
</dbReference>
<evidence type="ECO:0000313" key="6">
    <source>
        <dbReference type="EMBL" id="RKI07164.1"/>
    </source>
</evidence>
<dbReference type="InterPro" id="IPR026590">
    <property type="entry name" value="Ssirtuin_cat_dom"/>
</dbReference>
<feature type="binding site" evidence="3">
    <location>
        <begin position="21"/>
        <end position="40"/>
    </location>
    <ligand>
        <name>NAD(+)</name>
        <dbReference type="ChEBI" id="CHEBI:57540"/>
    </ligand>
</feature>
<dbReference type="PROSITE" id="PS50305">
    <property type="entry name" value="SIRTUIN"/>
    <property type="match status" value="1"/>
</dbReference>
<evidence type="ECO:0000256" key="3">
    <source>
        <dbReference type="HAMAP-Rule" id="MF_01121"/>
    </source>
</evidence>
<proteinExistence type="inferred from homology"/>
<evidence type="ECO:0000313" key="7">
    <source>
        <dbReference type="Proteomes" id="UP000278907"/>
    </source>
</evidence>
<comment type="similarity">
    <text evidence="3">Belongs to the sirtuin family. Class III subfamily.</text>
</comment>
<feature type="binding site" evidence="3">
    <location>
        <position position="68"/>
    </location>
    <ligand>
        <name>substrate</name>
    </ligand>
</feature>
<dbReference type="SUPFAM" id="SSF52467">
    <property type="entry name" value="DHS-like NAD/FAD-binding domain"/>
    <property type="match status" value="1"/>
</dbReference>
<comment type="caution">
    <text evidence="6">The sequence shown here is derived from an EMBL/GenBank/DDBJ whole genome shotgun (WGS) entry which is preliminary data.</text>
</comment>
<dbReference type="EMBL" id="RAWI01000131">
    <property type="protein sequence ID" value="RKI07164.1"/>
    <property type="molecule type" value="Genomic_DNA"/>
</dbReference>
<evidence type="ECO:0000259" key="5">
    <source>
        <dbReference type="PROSITE" id="PS50305"/>
    </source>
</evidence>
<comment type="catalytic activity">
    <reaction evidence="3">
        <text>N(6)-succinyl-L-lysyl-[protein] + NAD(+) + H2O = 2''-O-succinyl-ADP-D-ribose + nicotinamide + L-lysyl-[protein]</text>
        <dbReference type="Rhea" id="RHEA:47668"/>
        <dbReference type="Rhea" id="RHEA-COMP:9752"/>
        <dbReference type="Rhea" id="RHEA-COMP:11877"/>
        <dbReference type="ChEBI" id="CHEBI:15377"/>
        <dbReference type="ChEBI" id="CHEBI:17154"/>
        <dbReference type="ChEBI" id="CHEBI:29969"/>
        <dbReference type="ChEBI" id="CHEBI:57540"/>
        <dbReference type="ChEBI" id="CHEBI:87830"/>
        <dbReference type="ChEBI" id="CHEBI:87832"/>
    </reaction>
</comment>
<feature type="binding site" evidence="3 4">
    <location>
        <position position="129"/>
    </location>
    <ligand>
        <name>Zn(2+)</name>
        <dbReference type="ChEBI" id="CHEBI:29105"/>
    </ligand>
</feature>
<gene>
    <name evidence="3" type="primary">cobB</name>
    <name evidence="6" type="ORF">D7Y13_18555</name>
</gene>
<comment type="cofactor">
    <cofactor evidence="3">
        <name>Zn(2+)</name>
        <dbReference type="ChEBI" id="CHEBI:29105"/>
    </cofactor>
    <text evidence="3">Binds 1 zinc ion per subunit.</text>
</comment>
<comment type="function">
    <text evidence="3">NAD-dependent lysine deacetylase and desuccinylase that specifically removes acetyl and succinyl groups on target proteins. Modulates the activities of several proteins which are inactive in their acylated form.</text>
</comment>
<feature type="active site" description="Proton acceptor" evidence="3 4">
    <location>
        <position position="118"/>
    </location>
</feature>
<keyword evidence="1" id="KW-0808">Transferase</keyword>